<evidence type="ECO:0000256" key="2">
    <source>
        <dbReference type="SAM" id="SignalP"/>
    </source>
</evidence>
<name>A0A9P6NUU2_9BASI</name>
<evidence type="ECO:0000313" key="3">
    <source>
        <dbReference type="EMBL" id="KAG0150604.1"/>
    </source>
</evidence>
<organism evidence="3 4">
    <name type="scientific">Cronartium quercuum f. sp. fusiforme G11</name>
    <dbReference type="NCBI Taxonomy" id="708437"/>
    <lineage>
        <taxon>Eukaryota</taxon>
        <taxon>Fungi</taxon>
        <taxon>Dikarya</taxon>
        <taxon>Basidiomycota</taxon>
        <taxon>Pucciniomycotina</taxon>
        <taxon>Pucciniomycetes</taxon>
        <taxon>Pucciniales</taxon>
        <taxon>Coleosporiaceae</taxon>
        <taxon>Cronartium</taxon>
    </lineage>
</organism>
<feature type="chain" id="PRO_5040179605" description="Secreted protein" evidence="2">
    <location>
        <begin position="25"/>
        <end position="115"/>
    </location>
</feature>
<protein>
    <recommendedName>
        <fullName evidence="5">Secreted protein</fullName>
    </recommendedName>
</protein>
<dbReference type="AlphaFoldDB" id="A0A9P6NUU2"/>
<dbReference type="Proteomes" id="UP000886653">
    <property type="component" value="Unassembled WGS sequence"/>
</dbReference>
<dbReference type="EMBL" id="MU167218">
    <property type="protein sequence ID" value="KAG0150604.1"/>
    <property type="molecule type" value="Genomic_DNA"/>
</dbReference>
<evidence type="ECO:0000256" key="1">
    <source>
        <dbReference type="SAM" id="MobiDB-lite"/>
    </source>
</evidence>
<evidence type="ECO:0008006" key="5">
    <source>
        <dbReference type="Google" id="ProtNLM"/>
    </source>
</evidence>
<evidence type="ECO:0000313" key="4">
    <source>
        <dbReference type="Proteomes" id="UP000886653"/>
    </source>
</evidence>
<accession>A0A9P6NUU2</accession>
<sequence length="115" mass="12556">MISISFSNRAVIVMFLYSVIFASAVPLPKPGKTTFEVDPTKSTKAGTINKSRQPILVAPPATIDTTYFWHEPGDGMEPSFTPRSKGGNTPPKRVRKKPTPAAKGSRRISLDKPDK</sequence>
<reference evidence="3" key="1">
    <citation type="submission" date="2013-11" db="EMBL/GenBank/DDBJ databases">
        <title>Genome sequence of the fusiform rust pathogen reveals effectors for host alternation and coevolution with pine.</title>
        <authorList>
            <consortium name="DOE Joint Genome Institute"/>
            <person name="Smith K."/>
            <person name="Pendleton A."/>
            <person name="Kubisiak T."/>
            <person name="Anderson C."/>
            <person name="Salamov A."/>
            <person name="Aerts A."/>
            <person name="Riley R."/>
            <person name="Clum A."/>
            <person name="Lindquist E."/>
            <person name="Ence D."/>
            <person name="Campbell M."/>
            <person name="Kronenberg Z."/>
            <person name="Feau N."/>
            <person name="Dhillon B."/>
            <person name="Hamelin R."/>
            <person name="Burleigh J."/>
            <person name="Smith J."/>
            <person name="Yandell M."/>
            <person name="Nelson C."/>
            <person name="Grigoriev I."/>
            <person name="Davis J."/>
        </authorList>
    </citation>
    <scope>NUCLEOTIDE SEQUENCE</scope>
    <source>
        <strain evidence="3">G11</strain>
    </source>
</reference>
<proteinExistence type="predicted"/>
<feature type="region of interest" description="Disordered" evidence="1">
    <location>
        <begin position="72"/>
        <end position="115"/>
    </location>
</feature>
<keyword evidence="4" id="KW-1185">Reference proteome</keyword>
<comment type="caution">
    <text evidence="3">The sequence shown here is derived from an EMBL/GenBank/DDBJ whole genome shotgun (WGS) entry which is preliminary data.</text>
</comment>
<feature type="signal peptide" evidence="2">
    <location>
        <begin position="1"/>
        <end position="24"/>
    </location>
</feature>
<gene>
    <name evidence="3" type="ORF">CROQUDRAFT_652201</name>
</gene>
<keyword evidence="2" id="KW-0732">Signal</keyword>